<evidence type="ECO:0000256" key="8">
    <source>
        <dbReference type="ARBA" id="ARBA00023306"/>
    </source>
</evidence>
<dbReference type="OrthoDB" id="5510599at2"/>
<evidence type="ECO:0000256" key="9">
    <source>
        <dbReference type="HAMAP-Rule" id="MF_00911"/>
    </source>
</evidence>
<keyword evidence="8 9" id="KW-0131">Cell cycle</keyword>
<dbReference type="PANTHER" id="PTHR35851:SF1">
    <property type="entry name" value="CELL DIVISION PROTEIN FTSQ"/>
    <property type="match status" value="1"/>
</dbReference>
<evidence type="ECO:0000259" key="11">
    <source>
        <dbReference type="PROSITE" id="PS51779"/>
    </source>
</evidence>
<dbReference type="PATRIC" id="fig|1603606.3.peg.3148"/>
<dbReference type="Gene3D" id="3.10.20.310">
    <property type="entry name" value="membrane protein fhac"/>
    <property type="match status" value="1"/>
</dbReference>
<dbReference type="AlphaFoldDB" id="A0A0M5IS21"/>
<evidence type="ECO:0000256" key="10">
    <source>
        <dbReference type="SAM" id="MobiDB-lite"/>
    </source>
</evidence>
<evidence type="ECO:0000313" key="13">
    <source>
        <dbReference type="Proteomes" id="UP000057158"/>
    </source>
</evidence>
<keyword evidence="3" id="KW-0997">Cell inner membrane</keyword>
<feature type="region of interest" description="Disordered" evidence="10">
    <location>
        <begin position="1"/>
        <end position="22"/>
    </location>
</feature>
<accession>A0A0M5IS21</accession>
<organism evidence="12 13">
    <name type="scientific">Desulfuromonas soudanensis</name>
    <dbReference type="NCBI Taxonomy" id="1603606"/>
    <lineage>
        <taxon>Bacteria</taxon>
        <taxon>Pseudomonadati</taxon>
        <taxon>Thermodesulfobacteriota</taxon>
        <taxon>Desulfuromonadia</taxon>
        <taxon>Desulfuromonadales</taxon>
        <taxon>Desulfuromonadaceae</taxon>
        <taxon>Desulfuromonas</taxon>
    </lineage>
</organism>
<evidence type="ECO:0000256" key="6">
    <source>
        <dbReference type="ARBA" id="ARBA00022989"/>
    </source>
</evidence>
<name>A0A0M5IS21_9BACT</name>
<dbReference type="InterPro" id="IPR026579">
    <property type="entry name" value="FtsQ"/>
</dbReference>
<comment type="similarity">
    <text evidence="9">Belongs to the FtsQ/DivIB family. FtsQ subfamily.</text>
</comment>
<evidence type="ECO:0000256" key="5">
    <source>
        <dbReference type="ARBA" id="ARBA00022692"/>
    </source>
</evidence>
<dbReference type="PANTHER" id="PTHR35851">
    <property type="entry name" value="CELL DIVISION PROTEIN FTSQ"/>
    <property type="match status" value="1"/>
</dbReference>
<dbReference type="InterPro" id="IPR034746">
    <property type="entry name" value="POTRA"/>
</dbReference>
<keyword evidence="2 9" id="KW-1003">Cell membrane</keyword>
<dbReference type="Pfam" id="PF03799">
    <property type="entry name" value="FtsQ_DivIB_C"/>
    <property type="match status" value="1"/>
</dbReference>
<keyword evidence="7 9" id="KW-0472">Membrane</keyword>
<proteinExistence type="inferred from homology"/>
<protein>
    <recommendedName>
        <fullName evidence="9">Cell division protein FtsQ</fullName>
    </recommendedName>
</protein>
<dbReference type="RefSeq" id="WP_053551644.1">
    <property type="nucleotide sequence ID" value="NZ_CP010802.1"/>
</dbReference>
<dbReference type="GO" id="GO:0032153">
    <property type="term" value="C:cell division site"/>
    <property type="evidence" value="ECO:0007669"/>
    <property type="project" value="UniProtKB-UniRule"/>
</dbReference>
<keyword evidence="5 9" id="KW-0812">Transmembrane</keyword>
<dbReference type="Gene3D" id="3.40.50.11690">
    <property type="entry name" value="Cell division protein FtsQ/DivIB"/>
    <property type="match status" value="1"/>
</dbReference>
<dbReference type="KEGG" id="des:DSOUD_2920"/>
<evidence type="ECO:0000256" key="2">
    <source>
        <dbReference type="ARBA" id="ARBA00022475"/>
    </source>
</evidence>
<comment type="function">
    <text evidence="9">Essential cell division protein.</text>
</comment>
<keyword evidence="13" id="KW-1185">Reference proteome</keyword>
<dbReference type="InterPro" id="IPR045335">
    <property type="entry name" value="FtsQ_C_sf"/>
</dbReference>
<keyword evidence="4 9" id="KW-0132">Cell division</keyword>
<evidence type="ECO:0000256" key="1">
    <source>
        <dbReference type="ARBA" id="ARBA00004370"/>
    </source>
</evidence>
<dbReference type="GO" id="GO:0005886">
    <property type="term" value="C:plasma membrane"/>
    <property type="evidence" value="ECO:0007669"/>
    <property type="project" value="UniProtKB-SubCell"/>
</dbReference>
<dbReference type="GO" id="GO:0043093">
    <property type="term" value="P:FtsZ-dependent cytokinesis"/>
    <property type="evidence" value="ECO:0007669"/>
    <property type="project" value="UniProtKB-UniRule"/>
</dbReference>
<gene>
    <name evidence="9 12" type="primary">ftsQ</name>
    <name evidence="12" type="ORF">DSOUD_2920</name>
</gene>
<keyword evidence="6 9" id="KW-1133">Transmembrane helix</keyword>
<evidence type="ECO:0000256" key="7">
    <source>
        <dbReference type="ARBA" id="ARBA00023136"/>
    </source>
</evidence>
<evidence type="ECO:0000256" key="4">
    <source>
        <dbReference type="ARBA" id="ARBA00022618"/>
    </source>
</evidence>
<sequence>MRDLKSPKSGRAKENRRKKTRQRRDWKRIFPLALRIAVFVGSCALVVSGGILAARMTAELGYFSVDTLRVEGEKRVSSEEILALSDIAPGTSIFDLDLEMIGSKIAGDPWIATAEVERSFPREVVIRVTERLPRAVINLGYLYYVDAGGEIFKVLEANDSLDYPVITGIERNFLLEEPAAARQQLVNAVAVLDELEKRTRFNLDDVSELHYDPAEGLILYTYVGGVPVRIGYGNYAEKLDRLEQIYRDLAPRLLALKYIDLNVTDRVIVRLDTGRASG</sequence>
<dbReference type="HAMAP" id="MF_00911">
    <property type="entry name" value="FtsQ_subfam"/>
    <property type="match status" value="1"/>
</dbReference>
<reference evidence="12 13" key="1">
    <citation type="submission" date="2015-07" db="EMBL/GenBank/DDBJ databases">
        <title>Isolation and Genomic Characterization of a Novel Halophilic Metal-Reducing Deltaproteobacterium from the Deep Subsurface.</title>
        <authorList>
            <person name="Badalamenti J.P."/>
            <person name="Summers Z.M."/>
            <person name="Gralnick J.A."/>
            <person name="Bond D.R."/>
        </authorList>
    </citation>
    <scope>NUCLEOTIDE SEQUENCE [LARGE SCALE GENOMIC DNA]</scope>
    <source>
        <strain evidence="12 13">WTL</strain>
    </source>
</reference>
<feature type="compositionally biased region" description="Basic residues" evidence="10">
    <location>
        <begin position="8"/>
        <end position="22"/>
    </location>
</feature>
<dbReference type="InterPro" id="IPR005548">
    <property type="entry name" value="Cell_div_FtsQ/DivIB_C"/>
</dbReference>
<dbReference type="PROSITE" id="PS51779">
    <property type="entry name" value="POTRA"/>
    <property type="match status" value="1"/>
</dbReference>
<dbReference type="EMBL" id="CP010802">
    <property type="protein sequence ID" value="ALC17648.1"/>
    <property type="molecule type" value="Genomic_DNA"/>
</dbReference>
<dbReference type="GO" id="GO:0090529">
    <property type="term" value="P:cell septum assembly"/>
    <property type="evidence" value="ECO:0007669"/>
    <property type="project" value="InterPro"/>
</dbReference>
<dbReference type="InterPro" id="IPR013685">
    <property type="entry name" value="POTRA_FtsQ_type"/>
</dbReference>
<dbReference type="STRING" id="1603606.DSOUD_2920"/>
<feature type="domain" description="POTRA" evidence="11">
    <location>
        <begin position="63"/>
        <end position="131"/>
    </location>
</feature>
<evidence type="ECO:0000256" key="3">
    <source>
        <dbReference type="ARBA" id="ARBA00022519"/>
    </source>
</evidence>
<evidence type="ECO:0000313" key="12">
    <source>
        <dbReference type="EMBL" id="ALC17648.1"/>
    </source>
</evidence>
<comment type="subcellular location">
    <subcellularLocation>
        <location evidence="9">Cell membrane</location>
        <topology evidence="9">Single-pass type II membrane protein</topology>
    </subcellularLocation>
    <subcellularLocation>
        <location evidence="1">Membrane</location>
    </subcellularLocation>
    <text evidence="9">Localizes to the division septum.</text>
</comment>
<dbReference type="Pfam" id="PF08478">
    <property type="entry name" value="POTRA_1"/>
    <property type="match status" value="1"/>
</dbReference>
<dbReference type="Proteomes" id="UP000057158">
    <property type="component" value="Chromosome"/>
</dbReference>